<dbReference type="EMBL" id="HBGW01097018">
    <property type="protein sequence ID" value="CAD9643754.1"/>
    <property type="molecule type" value="Transcribed_RNA"/>
</dbReference>
<keyword evidence="1" id="KW-1133">Transmembrane helix</keyword>
<feature type="transmembrane region" description="Helical" evidence="1">
    <location>
        <begin position="145"/>
        <end position="163"/>
    </location>
</feature>
<evidence type="ECO:0000256" key="1">
    <source>
        <dbReference type="SAM" id="Phobius"/>
    </source>
</evidence>
<proteinExistence type="predicted"/>
<evidence type="ECO:0000313" key="2">
    <source>
        <dbReference type="EMBL" id="CAD9643754.1"/>
    </source>
</evidence>
<name>A0A7S2QIY3_9DINO</name>
<organism evidence="2">
    <name type="scientific">Zooxanthella nutricula</name>
    <dbReference type="NCBI Taxonomy" id="1333877"/>
    <lineage>
        <taxon>Eukaryota</taxon>
        <taxon>Sar</taxon>
        <taxon>Alveolata</taxon>
        <taxon>Dinophyceae</taxon>
        <taxon>Peridiniales</taxon>
        <taxon>Peridiniales incertae sedis</taxon>
        <taxon>Zooxanthella</taxon>
    </lineage>
</organism>
<accession>A0A7S2QIY3</accession>
<feature type="transmembrane region" description="Helical" evidence="1">
    <location>
        <begin position="74"/>
        <end position="94"/>
    </location>
</feature>
<protein>
    <submittedName>
        <fullName evidence="2">Uncharacterized protein</fullName>
    </submittedName>
</protein>
<gene>
    <name evidence="2" type="ORF">BRAN1462_LOCUS61576</name>
</gene>
<reference evidence="2" key="1">
    <citation type="submission" date="2021-01" db="EMBL/GenBank/DDBJ databases">
        <authorList>
            <person name="Corre E."/>
            <person name="Pelletier E."/>
            <person name="Niang G."/>
            <person name="Scheremetjew M."/>
            <person name="Finn R."/>
            <person name="Kale V."/>
            <person name="Holt S."/>
            <person name="Cochrane G."/>
            <person name="Meng A."/>
            <person name="Brown T."/>
            <person name="Cohen L."/>
        </authorList>
    </citation>
    <scope>NUCLEOTIDE SEQUENCE</scope>
    <source>
        <strain evidence="2">RCC3387</strain>
    </source>
</reference>
<keyword evidence="1" id="KW-0812">Transmembrane</keyword>
<feature type="transmembrane region" description="Helical" evidence="1">
    <location>
        <begin position="170"/>
        <end position="190"/>
    </location>
</feature>
<dbReference type="AlphaFoldDB" id="A0A7S2QIY3"/>
<keyword evidence="1" id="KW-0472">Membrane</keyword>
<sequence>MSRPPRDPLTNVVVSGCTLHTNWMVRREVQKYLDERPGYVPAGWPSRDVPNADASRAHAFAATRWGQSFRTPRCIGGLVGLLFALGGGCPLVFWPSAVSIPFDVGGDAQEPPPPKGSLLNVIVGPRRLVAQFPGGGLDADSGGQLLFSAFWLCFTGVWTYGAVTAGAPLLFAAFSLPFWGVGFTMLVGALKETFLSHFLDIGTREYVLCRSFRDWTMCQEPGMVADLAGPPLRECFGGRCAIVFEDGLQEHSFGDSLRLSEAKWLQLQIKQYLHKVAGGDRFAAAGLPEREHAKAGAPSGASWGGLSVQVVR</sequence>